<dbReference type="InterPro" id="IPR013783">
    <property type="entry name" value="Ig-like_fold"/>
</dbReference>
<keyword evidence="3" id="KW-1185">Reference proteome</keyword>
<dbReference type="Pfam" id="PF04773">
    <property type="entry name" value="FecR"/>
    <property type="match status" value="1"/>
</dbReference>
<dbReference type="InterPro" id="IPR006860">
    <property type="entry name" value="FecR"/>
</dbReference>
<dbReference type="EMBL" id="CP115165">
    <property type="protein sequence ID" value="WDA57300.1"/>
    <property type="molecule type" value="Genomic_DNA"/>
</dbReference>
<dbReference type="PANTHER" id="PTHR38731">
    <property type="entry name" value="LIPL45-RELATED LIPOPROTEIN-RELATED"/>
    <property type="match status" value="1"/>
</dbReference>
<dbReference type="RefSeq" id="WP_273987166.1">
    <property type="nucleotide sequence ID" value="NZ_BAABQT010000010.1"/>
</dbReference>
<dbReference type="PANTHER" id="PTHR38731:SF3">
    <property type="entry name" value="BLL6125 PROTEIN"/>
    <property type="match status" value="1"/>
</dbReference>
<feature type="domain" description="FecR protein" evidence="1">
    <location>
        <begin position="240"/>
        <end position="332"/>
    </location>
</feature>
<protein>
    <submittedName>
        <fullName evidence="2">FecR domain-containing protein</fullName>
    </submittedName>
</protein>
<dbReference type="Gene3D" id="2.60.120.1440">
    <property type="match status" value="1"/>
</dbReference>
<dbReference type="Proteomes" id="UP001217044">
    <property type="component" value="Chromosome"/>
</dbReference>
<accession>A0ABY7UWN6</accession>
<organism evidence="2 3">
    <name type="scientific">Deinococcus aquaticus</name>
    <dbReference type="NCBI Taxonomy" id="328692"/>
    <lineage>
        <taxon>Bacteria</taxon>
        <taxon>Thermotogati</taxon>
        <taxon>Deinococcota</taxon>
        <taxon>Deinococci</taxon>
        <taxon>Deinococcales</taxon>
        <taxon>Deinococcaceae</taxon>
        <taxon>Deinococcus</taxon>
    </lineage>
</organism>
<reference evidence="2 3" key="1">
    <citation type="submission" date="2022-12" db="EMBL/GenBank/DDBJ databases">
        <title>Genome Sequence of Deinococcus aquaticus Type Strain PB314.</title>
        <authorList>
            <person name="Albert C."/>
            <person name="Hill J."/>
            <person name="Boren L."/>
            <person name="Scholz-Ng S."/>
            <person name="Fatema N."/>
            <person name="Grosso R."/>
            <person name="Soboslay E."/>
            <person name="Tuohy J."/>
        </authorList>
    </citation>
    <scope>NUCLEOTIDE SEQUENCE [LARGE SCALE GENOMIC DNA]</scope>
    <source>
        <strain evidence="2 3">PB-314</strain>
    </source>
</reference>
<dbReference type="Gene3D" id="2.60.40.10">
    <property type="entry name" value="Immunoglobulins"/>
    <property type="match status" value="1"/>
</dbReference>
<name>A0ABY7UWN6_9DEIO</name>
<sequence length="550" mass="57930">MKVTARSAVLKLHVNLRVAPLTALLLLGGAALVPLGRASAQTGGTQTAGTTTPRLAQAQGSVEFLGASGTWAPGSAPGTELNTSLRTGTGRAELKSGAGQIVVGSASRLRRYLDEADLLDGRFFLRGPVAVHVQGTHVVMEGAGQMRVDLSGRATRRVAVLQGQARLSLNGKLVTVRAAQQVDLDSGKVTAFREQDPWYASQYRGLGDANIEATRGQVRVDRAGQSRVAVIGDALDPGVTLNTAAGAWAEVGFTGGGYLRLNEQSELNVLAVERTERGREVLLKLSRGTAWNVVQKGQGGYRLDTPVVSTAVRGTVFRVDASGVVKVFEGQVALPGEGDQPVSAGQQRAEAGGVGTLQLDALDRFNQSLDAERARPLTLDLPAGKLQVQDLTLLARSLPDAAVQASVAGRTVTLGGTDGVFRLERLEDTLPEGTYAVTVTATRFGQTLTRQVPLVIDRTAPAVTVQGRREGRVLTLTGRVQDASLTITDGSRAARNRVTLRVTVNGVAYTRTVTAGRPDFQWTLPLATPGSPVTLNATDEAGNERHVEIP</sequence>
<proteinExistence type="predicted"/>
<gene>
    <name evidence="2" type="ORF">M8445_07900</name>
</gene>
<evidence type="ECO:0000259" key="1">
    <source>
        <dbReference type="Pfam" id="PF04773"/>
    </source>
</evidence>
<evidence type="ECO:0000313" key="2">
    <source>
        <dbReference type="EMBL" id="WDA57300.1"/>
    </source>
</evidence>
<evidence type="ECO:0000313" key="3">
    <source>
        <dbReference type="Proteomes" id="UP001217044"/>
    </source>
</evidence>